<gene>
    <name evidence="1" type="ORF">RDB_LOCUS171632</name>
</gene>
<accession>A0A8H3BYY8</accession>
<proteinExistence type="predicted"/>
<feature type="non-terminal residue" evidence="1">
    <location>
        <position position="1"/>
    </location>
</feature>
<organism evidence="1 2">
    <name type="scientific">Rhizoctonia solani</name>
    <dbReference type="NCBI Taxonomy" id="456999"/>
    <lineage>
        <taxon>Eukaryota</taxon>
        <taxon>Fungi</taxon>
        <taxon>Dikarya</taxon>
        <taxon>Basidiomycota</taxon>
        <taxon>Agaricomycotina</taxon>
        <taxon>Agaricomycetes</taxon>
        <taxon>Cantharellales</taxon>
        <taxon>Ceratobasidiaceae</taxon>
        <taxon>Rhizoctonia</taxon>
    </lineage>
</organism>
<reference evidence="1" key="1">
    <citation type="submission" date="2021-01" db="EMBL/GenBank/DDBJ databases">
        <authorList>
            <person name="Kaushik A."/>
        </authorList>
    </citation>
    <scope>NUCLEOTIDE SEQUENCE</scope>
    <source>
        <strain evidence="1">AG1-1C</strain>
    </source>
</reference>
<dbReference type="AlphaFoldDB" id="A0A8H3BYY8"/>
<evidence type="ECO:0008006" key="3">
    <source>
        <dbReference type="Google" id="ProtNLM"/>
    </source>
</evidence>
<sequence>LVLYLAPSLQTKHMAAPCYTDSAYSAPTSPPYSASVTDGERILELRSSISTLPNDLPDQYVFQSQRIKLDLGARIWPTRTPCFGCMGTIEGTVSVTTLDHVKRLTITVRVNFLANSQYADCAFLIKLEATVKSSFMERGVLTGHIESTLFQRSVTLYTNVCPPVANLHHPFSISLPATCDKSTKPLPPSFVCYLPGVSAEVRYRIRIDMSRSGLRRRENLVIPILYLPRWYTPPTHCTVPLFGNQFNLSSNVKAMKELHLAPKAIISPKKASKLKASPTAEVQAKIALPSPLVSASGDRIPFVITIHSQSQALAALYTDITLQLLKITRIKAYEKTSLKEVVIAAGEVFELEEPGDGVQILRGELGNGIPGAEFTWSAGEVAEVKHMIRLSIKPSCTASLSSNLPMFEGMISVDIMTHRHTPEVDTTVPALGIIGINLT</sequence>
<comment type="caution">
    <text evidence="1">The sequence shown here is derived from an EMBL/GenBank/DDBJ whole genome shotgun (WGS) entry which is preliminary data.</text>
</comment>
<protein>
    <recommendedName>
        <fullName evidence="3">Arrestin-like N-terminal domain-containing protein</fullName>
    </recommendedName>
</protein>
<name>A0A8H3BYY8_9AGAM</name>
<dbReference type="Proteomes" id="UP000663846">
    <property type="component" value="Unassembled WGS sequence"/>
</dbReference>
<evidence type="ECO:0000313" key="2">
    <source>
        <dbReference type="Proteomes" id="UP000663846"/>
    </source>
</evidence>
<evidence type="ECO:0000313" key="1">
    <source>
        <dbReference type="EMBL" id="CAE6468807.1"/>
    </source>
</evidence>
<dbReference type="EMBL" id="CAJMWS010000924">
    <property type="protein sequence ID" value="CAE6468807.1"/>
    <property type="molecule type" value="Genomic_DNA"/>
</dbReference>